<accession>A0ABR5Y8V6</accession>
<dbReference type="Proteomes" id="UP000076609">
    <property type="component" value="Unassembled WGS sequence"/>
</dbReference>
<sequence length="215" mass="22900">MITNPSYVAVTTATVPMPASLNGRHAAGQHLVGIAIFIAERDDKGRWRFARRAHAIPAGEAEGTLLEWAVARLPGEAMLIGWNVDHCLVPALLDAAATAPPAVAHRFLERLRLLLTGGVVDMALQHGGAGAPAFAEVAKDMAIYAPAWNIDAMTGDWAVGATDRLRRDLADEALAIWRTFVRAASVSGLEAEAATDAWVLRRRRMNAVVPTGSPA</sequence>
<keyword evidence="2" id="KW-1185">Reference proteome</keyword>
<dbReference type="RefSeq" id="WP_066693103.1">
    <property type="nucleotide sequence ID" value="NZ_LQQO01000045.1"/>
</dbReference>
<protein>
    <recommendedName>
        <fullName evidence="3">DNA polymerase III subunit epsilon</fullName>
    </recommendedName>
</protein>
<comment type="caution">
    <text evidence="1">The sequence shown here is derived from an EMBL/GenBank/DDBJ whole genome shotgun (WGS) entry which is preliminary data.</text>
</comment>
<evidence type="ECO:0000313" key="2">
    <source>
        <dbReference type="Proteomes" id="UP000076609"/>
    </source>
</evidence>
<gene>
    <name evidence="1" type="ORF">AVT10_06020</name>
</gene>
<evidence type="ECO:0000313" key="1">
    <source>
        <dbReference type="EMBL" id="KZE10906.1"/>
    </source>
</evidence>
<organism evidence="1 2">
    <name type="scientific">Sphingomonas hankookensis</name>
    <dbReference type="NCBI Taxonomy" id="563996"/>
    <lineage>
        <taxon>Bacteria</taxon>
        <taxon>Pseudomonadati</taxon>
        <taxon>Pseudomonadota</taxon>
        <taxon>Alphaproteobacteria</taxon>
        <taxon>Sphingomonadales</taxon>
        <taxon>Sphingomonadaceae</taxon>
        <taxon>Sphingomonas</taxon>
    </lineage>
</organism>
<reference evidence="2" key="1">
    <citation type="submission" date="2016-01" db="EMBL/GenBank/DDBJ databases">
        <title>Draft genome of Chromobacterium sp. F49.</title>
        <authorList>
            <person name="Hong K.W."/>
        </authorList>
    </citation>
    <scope>NUCLEOTIDE SEQUENCE [LARGE SCALE GENOMIC DNA]</scope>
    <source>
        <strain evidence="2">CN3</strain>
    </source>
</reference>
<evidence type="ECO:0008006" key="3">
    <source>
        <dbReference type="Google" id="ProtNLM"/>
    </source>
</evidence>
<dbReference type="EMBL" id="LQQO01000045">
    <property type="protein sequence ID" value="KZE10906.1"/>
    <property type="molecule type" value="Genomic_DNA"/>
</dbReference>
<name>A0ABR5Y8V6_9SPHN</name>
<proteinExistence type="predicted"/>